<evidence type="ECO:0000256" key="1">
    <source>
        <dbReference type="SAM" id="MobiDB-lite"/>
    </source>
</evidence>
<accession>A0ABP8TW21</accession>
<gene>
    <name evidence="3" type="ORF">GCM10023195_67200</name>
</gene>
<evidence type="ECO:0000256" key="2">
    <source>
        <dbReference type="SAM" id="SignalP"/>
    </source>
</evidence>
<reference evidence="4" key="1">
    <citation type="journal article" date="2019" name="Int. J. Syst. Evol. Microbiol.">
        <title>The Global Catalogue of Microorganisms (GCM) 10K type strain sequencing project: providing services to taxonomists for standard genome sequencing and annotation.</title>
        <authorList>
            <consortium name="The Broad Institute Genomics Platform"/>
            <consortium name="The Broad Institute Genome Sequencing Center for Infectious Disease"/>
            <person name="Wu L."/>
            <person name="Ma J."/>
        </authorList>
    </citation>
    <scope>NUCLEOTIDE SEQUENCE [LARGE SCALE GENOMIC DNA]</scope>
    <source>
        <strain evidence="4">JCM 17938</strain>
    </source>
</reference>
<proteinExistence type="predicted"/>
<feature type="region of interest" description="Disordered" evidence="1">
    <location>
        <begin position="238"/>
        <end position="282"/>
    </location>
</feature>
<evidence type="ECO:0000313" key="3">
    <source>
        <dbReference type="EMBL" id="GAA4615270.1"/>
    </source>
</evidence>
<name>A0ABP8TW21_9ACTN</name>
<feature type="compositionally biased region" description="Basic residues" evidence="1">
    <location>
        <begin position="265"/>
        <end position="282"/>
    </location>
</feature>
<keyword evidence="2" id="KW-0732">Signal</keyword>
<protein>
    <recommendedName>
        <fullName evidence="5">Secreted protein</fullName>
    </recommendedName>
</protein>
<evidence type="ECO:0000313" key="4">
    <source>
        <dbReference type="Proteomes" id="UP001500212"/>
    </source>
</evidence>
<comment type="caution">
    <text evidence="3">The sequence shown here is derived from an EMBL/GenBank/DDBJ whole genome shotgun (WGS) entry which is preliminary data.</text>
</comment>
<organism evidence="3 4">
    <name type="scientific">Actinoallomurus liliacearum</name>
    <dbReference type="NCBI Taxonomy" id="1080073"/>
    <lineage>
        <taxon>Bacteria</taxon>
        <taxon>Bacillati</taxon>
        <taxon>Actinomycetota</taxon>
        <taxon>Actinomycetes</taxon>
        <taxon>Streptosporangiales</taxon>
        <taxon>Thermomonosporaceae</taxon>
        <taxon>Actinoallomurus</taxon>
    </lineage>
</organism>
<keyword evidence="4" id="KW-1185">Reference proteome</keyword>
<dbReference type="EMBL" id="BAABHJ010000027">
    <property type="protein sequence ID" value="GAA4615270.1"/>
    <property type="molecule type" value="Genomic_DNA"/>
</dbReference>
<sequence>MDSEETTPRGGTGRGVRVRRVLSLALSAVAVAAAGVAVEASAAVAAPYGAYTCKTGFVWREAVPGDQVCVSPEVRDRSAEENAWAASRREPGGGAWGPDTCKSGYVWRLVRPNDLVCVPPASRDQAYSDNYYSPYRLLAPATVPQGTIWTTTTQSPYNGGGHMFARAGSLWPNTVVRFYTISPDGTGPYAAGKPLQASAGGEIAGSDPRGQEFALMGCLGHTRPSTVIAVEQATGMVTYAGPPPRSSATTDGPTRCHRPAEARRRPGRRRTRRRRPNGPRGP</sequence>
<feature type="chain" id="PRO_5045041517" description="Secreted protein" evidence="2">
    <location>
        <begin position="43"/>
        <end position="282"/>
    </location>
</feature>
<feature type="signal peptide" evidence="2">
    <location>
        <begin position="1"/>
        <end position="42"/>
    </location>
</feature>
<dbReference type="Proteomes" id="UP001500212">
    <property type="component" value="Unassembled WGS sequence"/>
</dbReference>
<dbReference type="RefSeq" id="WP_345363595.1">
    <property type="nucleotide sequence ID" value="NZ_BAABHJ010000027.1"/>
</dbReference>
<evidence type="ECO:0008006" key="5">
    <source>
        <dbReference type="Google" id="ProtNLM"/>
    </source>
</evidence>